<protein>
    <submittedName>
        <fullName evidence="1">Uncharacterized protein</fullName>
    </submittedName>
</protein>
<comment type="caution">
    <text evidence="1">The sequence shown here is derived from an EMBL/GenBank/DDBJ whole genome shotgun (WGS) entry which is preliminary data.</text>
</comment>
<dbReference type="AlphaFoldDB" id="A0A9W6FCF5"/>
<reference evidence="1 2" key="1">
    <citation type="journal article" date="2023" name="Commun. Biol.">
        <title>Reorganization of the ancestral sex-determining regions during the evolution of trioecy in Pleodorina starrii.</title>
        <authorList>
            <person name="Takahashi K."/>
            <person name="Suzuki S."/>
            <person name="Kawai-Toyooka H."/>
            <person name="Yamamoto K."/>
            <person name="Hamaji T."/>
            <person name="Ootsuki R."/>
            <person name="Yamaguchi H."/>
            <person name="Kawachi M."/>
            <person name="Higashiyama T."/>
            <person name="Nozaki H."/>
        </authorList>
    </citation>
    <scope>NUCLEOTIDE SEQUENCE [LARGE SCALE GENOMIC DNA]</scope>
    <source>
        <strain evidence="1 2">NIES-4479</strain>
    </source>
</reference>
<dbReference type="EMBL" id="BRXU01000078">
    <property type="protein sequence ID" value="GLC62941.1"/>
    <property type="molecule type" value="Genomic_DNA"/>
</dbReference>
<proteinExistence type="predicted"/>
<evidence type="ECO:0000313" key="2">
    <source>
        <dbReference type="Proteomes" id="UP001165080"/>
    </source>
</evidence>
<keyword evidence="2" id="KW-1185">Reference proteome</keyword>
<dbReference type="Proteomes" id="UP001165080">
    <property type="component" value="Unassembled WGS sequence"/>
</dbReference>
<gene>
    <name evidence="1" type="primary">PLESTB004085</name>
    <name evidence="1" type="ORF">PLESTB_001962400</name>
</gene>
<organism evidence="1 2">
    <name type="scientific">Pleodorina starrii</name>
    <dbReference type="NCBI Taxonomy" id="330485"/>
    <lineage>
        <taxon>Eukaryota</taxon>
        <taxon>Viridiplantae</taxon>
        <taxon>Chlorophyta</taxon>
        <taxon>core chlorophytes</taxon>
        <taxon>Chlorophyceae</taxon>
        <taxon>CS clade</taxon>
        <taxon>Chlamydomonadales</taxon>
        <taxon>Volvocaceae</taxon>
        <taxon>Pleodorina</taxon>
    </lineage>
</organism>
<evidence type="ECO:0000313" key="1">
    <source>
        <dbReference type="EMBL" id="GLC62941.1"/>
    </source>
</evidence>
<accession>A0A9W6FCF5</accession>
<sequence length="200" mass="21644">MTDDSGMSRVVTDDLAAWVDDMGTEITGTETRTNLRTELQGQPKIAGYLGPFWGGLSQTGDAIIRYEDEGTYSALSQMIREGTDAEAIEVCSPAGRAFWSIYGDTGAGWRLVHDAEADDAGFALAALSRNAAARFAYADLETVTVAGTLADLADRLAERIHDEIPGYDNPEDFRCDDFDAHPLSELREQILEAIESEAAA</sequence>
<name>A0A9W6FCF5_9CHLO</name>